<dbReference type="GeneID" id="37200601"/>
<name>A0A395HZI4_ASPHC</name>
<dbReference type="RefSeq" id="XP_025552049.1">
    <property type="nucleotide sequence ID" value="XM_025696312.1"/>
</dbReference>
<sequence>MCLAYCRAGAENLLWKLHKDYELHPEVSISKGFKIAEFDCGTGVWLIDLASHHPPRGWWPENMTLNVVDDARIDLPFSLLGQYDEVHLRILTSNLHGGKADTGGGSPLRLLIEAAMEIRGCRFGYWCPVMELSLTAALQHNLP</sequence>
<proteinExistence type="predicted"/>
<gene>
    <name evidence="1" type="ORF">BO97DRAFT_413816</name>
</gene>
<dbReference type="VEuPathDB" id="FungiDB:BO97DRAFT_413816"/>
<accession>A0A395HZI4</accession>
<keyword evidence="2" id="KW-1185">Reference proteome</keyword>
<organism evidence="1 2">
    <name type="scientific">Aspergillus homomorphus (strain CBS 101889)</name>
    <dbReference type="NCBI Taxonomy" id="1450537"/>
    <lineage>
        <taxon>Eukaryota</taxon>
        <taxon>Fungi</taxon>
        <taxon>Dikarya</taxon>
        <taxon>Ascomycota</taxon>
        <taxon>Pezizomycotina</taxon>
        <taxon>Eurotiomycetes</taxon>
        <taxon>Eurotiomycetidae</taxon>
        <taxon>Eurotiales</taxon>
        <taxon>Aspergillaceae</taxon>
        <taxon>Aspergillus</taxon>
        <taxon>Aspergillus subgen. Circumdati</taxon>
    </lineage>
</organism>
<dbReference type="STRING" id="1450537.A0A395HZI4"/>
<evidence type="ECO:0000313" key="1">
    <source>
        <dbReference type="EMBL" id="RAL12895.1"/>
    </source>
</evidence>
<evidence type="ECO:0008006" key="3">
    <source>
        <dbReference type="Google" id="ProtNLM"/>
    </source>
</evidence>
<protein>
    <recommendedName>
        <fullName evidence="3">Methyltransferase domain-containing protein</fullName>
    </recommendedName>
</protein>
<dbReference type="EMBL" id="KZ824281">
    <property type="protein sequence ID" value="RAL12895.1"/>
    <property type="molecule type" value="Genomic_DNA"/>
</dbReference>
<evidence type="ECO:0000313" key="2">
    <source>
        <dbReference type="Proteomes" id="UP000248961"/>
    </source>
</evidence>
<dbReference type="Proteomes" id="UP000248961">
    <property type="component" value="Unassembled WGS sequence"/>
</dbReference>
<reference evidence="1 2" key="1">
    <citation type="submission" date="2018-02" db="EMBL/GenBank/DDBJ databases">
        <title>The genomes of Aspergillus section Nigri reveals drivers in fungal speciation.</title>
        <authorList>
            <consortium name="DOE Joint Genome Institute"/>
            <person name="Vesth T.C."/>
            <person name="Nybo J."/>
            <person name="Theobald S."/>
            <person name="Brandl J."/>
            <person name="Frisvad J.C."/>
            <person name="Nielsen K.F."/>
            <person name="Lyhne E.K."/>
            <person name="Kogle M.E."/>
            <person name="Kuo A."/>
            <person name="Riley R."/>
            <person name="Clum A."/>
            <person name="Nolan M."/>
            <person name="Lipzen A."/>
            <person name="Salamov A."/>
            <person name="Henrissat B."/>
            <person name="Wiebenga A."/>
            <person name="De vries R.P."/>
            <person name="Grigoriev I.V."/>
            <person name="Mortensen U.H."/>
            <person name="Andersen M.R."/>
            <person name="Baker S.E."/>
        </authorList>
    </citation>
    <scope>NUCLEOTIDE SEQUENCE [LARGE SCALE GENOMIC DNA]</scope>
    <source>
        <strain evidence="1 2">CBS 101889</strain>
    </source>
</reference>
<dbReference type="AlphaFoldDB" id="A0A395HZI4"/>